<dbReference type="Pfam" id="PF01135">
    <property type="entry name" value="PCMT"/>
    <property type="match status" value="1"/>
</dbReference>
<comment type="similarity">
    <text evidence="2">Belongs to the methyltransferase superfamily. L-isoaspartyl/D-aspartyl protein methyltransferase family.</text>
</comment>
<sequence>MDTGDWPQAVIDFPDWATAERVAADVVRPALFTAEENGLVRRWFFIRKAPSWRLRYEPTDSSAQRYLTRMLNRATADGRITGWRTGIYEPETVAFGGTAGMRLAHDLFHHDSRHILDHVARPTADLGHRELGVLLCSVLMRAAGLDWYEQGDVWARVARHRPAEAEHPPSARLKAAVRKLMTVDVGPSSSVLADAGPLAGIAPWIAAFDQAGRQLADLAACGALERGLRAVLSHHVIFHWNRLGLPYADQHTLATLTSEVVMGNPNGGVPTKNTGGDGPSVPGVSTHTGPDQTMTATCLRNALVDKLLEDGTVRSKRVEAALRLVPRHVFVPDVPLEQAYANEAVYTKQDDTGVSISAASQPTVVAMMLEQLQPEPGQRVLELGAGTGYNAALLALMVGDDGEVVTIDVDDDIVTGARTGLSAAGATNVRALLADGALGHADGAPYDRITATVGAGDLPLPWLDQLAPEGRLVVPLRLRGSVSRSIAFERENGRWVSQSSEMCTFMPLRGIADDARRIIPLTSDGTVCLHANREQTVEASLLSGVLATPRHEAWTDVLMRGDESFEWLDLWLTCVMDNALSRMPVEQSAIDEGLVSPQFGWGAMAVADKGDLAYLTIRPRTTDSGNANGRMFEVGVIGHGPTGDALTDRVADAIRTWDGAYRSQAVQFEIQPTESADAADSVPGRFVFDRPDTRLIITWQ</sequence>
<reference evidence="13 14" key="1">
    <citation type="submission" date="2020-10" db="EMBL/GenBank/DDBJ databases">
        <title>Sequencing the genomes of 1000 actinobacteria strains.</title>
        <authorList>
            <person name="Klenk H.-P."/>
        </authorList>
    </citation>
    <scope>NUCLEOTIDE SEQUENCE [LARGE SCALE GENOMIC DNA]</scope>
    <source>
        <strain evidence="13 14">DSM 46744</strain>
    </source>
</reference>
<dbReference type="InterPro" id="IPR000682">
    <property type="entry name" value="PCMT"/>
</dbReference>
<dbReference type="GO" id="GO:0004719">
    <property type="term" value="F:protein-L-isoaspartate (D-aspartate) O-methyltransferase activity"/>
    <property type="evidence" value="ECO:0007669"/>
    <property type="project" value="UniProtKB-EC"/>
</dbReference>
<gene>
    <name evidence="13" type="ORF">H4W34_003072</name>
</gene>
<evidence type="ECO:0000313" key="14">
    <source>
        <dbReference type="Proteomes" id="UP000627838"/>
    </source>
</evidence>
<evidence type="ECO:0000256" key="1">
    <source>
        <dbReference type="ARBA" id="ARBA00004496"/>
    </source>
</evidence>
<dbReference type="InterPro" id="IPR027573">
    <property type="entry name" value="Methyltran_FxLD"/>
</dbReference>
<keyword evidence="8" id="KW-0949">S-adenosyl-L-methionine</keyword>
<evidence type="ECO:0000256" key="6">
    <source>
        <dbReference type="ARBA" id="ARBA00022603"/>
    </source>
</evidence>
<dbReference type="Gene3D" id="3.40.50.150">
    <property type="entry name" value="Vaccinia Virus protein VP39"/>
    <property type="match status" value="1"/>
</dbReference>
<evidence type="ECO:0000256" key="5">
    <source>
        <dbReference type="ARBA" id="ARBA00022490"/>
    </source>
</evidence>
<evidence type="ECO:0000259" key="12">
    <source>
        <dbReference type="Pfam" id="PF14028"/>
    </source>
</evidence>
<dbReference type="Proteomes" id="UP000627838">
    <property type="component" value="Unassembled WGS sequence"/>
</dbReference>
<proteinExistence type="inferred from homology"/>
<dbReference type="GO" id="GO:0032259">
    <property type="term" value="P:methylation"/>
    <property type="evidence" value="ECO:0007669"/>
    <property type="project" value="UniProtKB-KW"/>
</dbReference>
<dbReference type="PANTHER" id="PTHR11579">
    <property type="entry name" value="PROTEIN-L-ISOASPARTATE O-METHYLTRANSFERASE"/>
    <property type="match status" value="1"/>
</dbReference>
<dbReference type="EC" id="2.1.1.77" evidence="3"/>
<feature type="domain" description="Thiopeptide-type bacteriocin biosynthesis" evidence="12">
    <location>
        <begin position="17"/>
        <end position="258"/>
    </location>
</feature>
<comment type="caution">
    <text evidence="13">The sequence shown here is derived from an EMBL/GenBank/DDBJ whole genome shotgun (WGS) entry which is preliminary data.</text>
</comment>
<keyword evidence="14" id="KW-1185">Reference proteome</keyword>
<dbReference type="Pfam" id="PF14028">
    <property type="entry name" value="Lant_dehydr_C"/>
    <property type="match status" value="1"/>
</dbReference>
<keyword evidence="7 13" id="KW-0808">Transferase</keyword>
<keyword evidence="5" id="KW-0963">Cytoplasm</keyword>
<evidence type="ECO:0000256" key="7">
    <source>
        <dbReference type="ARBA" id="ARBA00022679"/>
    </source>
</evidence>
<evidence type="ECO:0000256" key="10">
    <source>
        <dbReference type="ARBA" id="ARBA00031323"/>
    </source>
</evidence>
<dbReference type="InterPro" id="IPR023809">
    <property type="entry name" value="Thiopep_bacteriocin_synth_dom"/>
</dbReference>
<dbReference type="SUPFAM" id="SSF53335">
    <property type="entry name" value="S-adenosyl-L-methionine-dependent methyltransferases"/>
    <property type="match status" value="1"/>
</dbReference>
<dbReference type="NCBIfam" id="TIGR03891">
    <property type="entry name" value="thiopep_ocin"/>
    <property type="match status" value="1"/>
</dbReference>
<dbReference type="CDD" id="cd02440">
    <property type="entry name" value="AdoMet_MTases"/>
    <property type="match status" value="1"/>
</dbReference>
<evidence type="ECO:0000256" key="3">
    <source>
        <dbReference type="ARBA" id="ARBA00011890"/>
    </source>
</evidence>
<evidence type="ECO:0000256" key="11">
    <source>
        <dbReference type="ARBA" id="ARBA00031350"/>
    </source>
</evidence>
<evidence type="ECO:0000256" key="4">
    <source>
        <dbReference type="ARBA" id="ARBA00013346"/>
    </source>
</evidence>
<evidence type="ECO:0000256" key="9">
    <source>
        <dbReference type="ARBA" id="ARBA00030757"/>
    </source>
</evidence>
<dbReference type="NCBIfam" id="TIGR04364">
    <property type="entry name" value="methyltran_FxLD"/>
    <property type="match status" value="1"/>
</dbReference>
<dbReference type="InterPro" id="IPR029063">
    <property type="entry name" value="SAM-dependent_MTases_sf"/>
</dbReference>
<protein>
    <recommendedName>
        <fullName evidence="4">Protein-L-isoaspartate O-methyltransferase</fullName>
        <ecNumber evidence="3">2.1.1.77</ecNumber>
    </recommendedName>
    <alternativeName>
        <fullName evidence="11">L-isoaspartyl protein carboxyl methyltransferase</fullName>
    </alternativeName>
    <alternativeName>
        <fullName evidence="9">Protein L-isoaspartyl methyltransferase</fullName>
    </alternativeName>
    <alternativeName>
        <fullName evidence="10">Protein-beta-aspartate methyltransferase</fullName>
    </alternativeName>
</protein>
<evidence type="ECO:0000313" key="13">
    <source>
        <dbReference type="EMBL" id="MBE1533239.1"/>
    </source>
</evidence>
<keyword evidence="6 13" id="KW-0489">Methyltransferase</keyword>
<organism evidence="13 14">
    <name type="scientific">Actinomadura algeriensis</name>
    <dbReference type="NCBI Taxonomy" id="1679523"/>
    <lineage>
        <taxon>Bacteria</taxon>
        <taxon>Bacillati</taxon>
        <taxon>Actinomycetota</taxon>
        <taxon>Actinomycetes</taxon>
        <taxon>Streptosporangiales</taxon>
        <taxon>Thermomonosporaceae</taxon>
        <taxon>Actinomadura</taxon>
    </lineage>
</organism>
<name>A0ABR9JRP0_9ACTN</name>
<dbReference type="PANTHER" id="PTHR11579:SF0">
    <property type="entry name" value="PROTEIN-L-ISOASPARTATE(D-ASPARTATE) O-METHYLTRANSFERASE"/>
    <property type="match status" value="1"/>
</dbReference>
<evidence type="ECO:0000256" key="8">
    <source>
        <dbReference type="ARBA" id="ARBA00022691"/>
    </source>
</evidence>
<evidence type="ECO:0000256" key="2">
    <source>
        <dbReference type="ARBA" id="ARBA00005369"/>
    </source>
</evidence>
<accession>A0ABR9JRP0</accession>
<dbReference type="EMBL" id="JADBDZ010000001">
    <property type="protein sequence ID" value="MBE1533239.1"/>
    <property type="molecule type" value="Genomic_DNA"/>
</dbReference>
<comment type="subcellular location">
    <subcellularLocation>
        <location evidence="1">Cytoplasm</location>
    </subcellularLocation>
</comment>
<dbReference type="RefSeq" id="WP_192759821.1">
    <property type="nucleotide sequence ID" value="NZ_JADBDZ010000001.1"/>
</dbReference>